<evidence type="ECO:0000256" key="1">
    <source>
        <dbReference type="SAM" id="MobiDB-lite"/>
    </source>
</evidence>
<dbReference type="InterPro" id="IPR021457">
    <property type="entry name" value="DUF3108"/>
</dbReference>
<name>A0ABN4XDQ6_9RHOB</name>
<reference evidence="3 4" key="1">
    <citation type="submission" date="2017-01" db="EMBL/GenBank/DDBJ databases">
        <title>The complete genome sequence of a sulfur-oxidizing marine bacterium Thioclava sp. 25B10_4T.</title>
        <authorList>
            <person name="Liu Y."/>
            <person name="Lai Q."/>
            <person name="Shao Z."/>
        </authorList>
    </citation>
    <scope>NUCLEOTIDE SEQUENCE [LARGE SCALE GENOMIC DNA]</scope>
    <source>
        <strain evidence="3 4">25B10_4</strain>
    </source>
</reference>
<dbReference type="Proteomes" id="UP000185622">
    <property type="component" value="Chromosome"/>
</dbReference>
<keyword evidence="4" id="KW-1185">Reference proteome</keyword>
<feature type="signal peptide" evidence="2">
    <location>
        <begin position="1"/>
        <end position="32"/>
    </location>
</feature>
<gene>
    <name evidence="3" type="ORF">BMG03_06600</name>
</gene>
<keyword evidence="2" id="KW-0732">Signal</keyword>
<evidence type="ECO:0000313" key="3">
    <source>
        <dbReference type="EMBL" id="AQS47503.1"/>
    </source>
</evidence>
<evidence type="ECO:0000313" key="4">
    <source>
        <dbReference type="Proteomes" id="UP000185622"/>
    </source>
</evidence>
<evidence type="ECO:0000256" key="2">
    <source>
        <dbReference type="SAM" id="SignalP"/>
    </source>
</evidence>
<dbReference type="Pfam" id="PF11306">
    <property type="entry name" value="DUF3108"/>
    <property type="match status" value="1"/>
</dbReference>
<feature type="region of interest" description="Disordered" evidence="1">
    <location>
        <begin position="102"/>
        <end position="147"/>
    </location>
</feature>
<sequence length="250" mass="27195">MRFLSSLSSRPVAAILSAALLVAPLGTAPARADQSDKIVFDVVLKGIRAGELAINGKITDGAYGANGVLQTAGLVGLLRKIKFSASVSGLYDGQKFTPMKYSEVDDAPGRKSKHQIIYKNGTPVSVSQQPPRKPSPRDVDPAKQGGTVDPLTALYAVLRDVPRDEACKLDVKMYDGARRSQVRLFEPKPDGKNIVCSGEYRRLAGFSEKDMKEKSRFAFTLYYEPSPNGGLQVDKIETDTLYGKGRLTRQ</sequence>
<protein>
    <recommendedName>
        <fullName evidence="5">DUF3108 domain-containing protein</fullName>
    </recommendedName>
</protein>
<dbReference type="EMBL" id="CP019437">
    <property type="protein sequence ID" value="AQS47503.1"/>
    <property type="molecule type" value="Genomic_DNA"/>
</dbReference>
<evidence type="ECO:0008006" key="5">
    <source>
        <dbReference type="Google" id="ProtNLM"/>
    </source>
</evidence>
<dbReference type="RefSeq" id="WP_075776200.1">
    <property type="nucleotide sequence ID" value="NZ_CP019437.1"/>
</dbReference>
<organism evidence="3 4">
    <name type="scientific">Thioclava nitratireducens</name>
    <dbReference type="NCBI Taxonomy" id="1915078"/>
    <lineage>
        <taxon>Bacteria</taxon>
        <taxon>Pseudomonadati</taxon>
        <taxon>Pseudomonadota</taxon>
        <taxon>Alphaproteobacteria</taxon>
        <taxon>Rhodobacterales</taxon>
        <taxon>Paracoccaceae</taxon>
        <taxon>Thioclava</taxon>
    </lineage>
</organism>
<accession>A0ABN4XDQ6</accession>
<proteinExistence type="predicted"/>
<feature type="chain" id="PRO_5045156728" description="DUF3108 domain-containing protein" evidence="2">
    <location>
        <begin position="33"/>
        <end position="250"/>
    </location>
</feature>